<evidence type="ECO:0000313" key="4">
    <source>
        <dbReference type="Proteomes" id="UP000276834"/>
    </source>
</evidence>
<organism evidence="3 4">
    <name type="scientific">Chloebia gouldiae</name>
    <name type="common">Gouldian finch</name>
    <name type="synonym">Erythrura gouldiae</name>
    <dbReference type="NCBI Taxonomy" id="44316"/>
    <lineage>
        <taxon>Eukaryota</taxon>
        <taxon>Metazoa</taxon>
        <taxon>Chordata</taxon>
        <taxon>Craniata</taxon>
        <taxon>Vertebrata</taxon>
        <taxon>Euteleostomi</taxon>
        <taxon>Archelosauria</taxon>
        <taxon>Archosauria</taxon>
        <taxon>Dinosauria</taxon>
        <taxon>Saurischia</taxon>
        <taxon>Theropoda</taxon>
        <taxon>Coelurosauria</taxon>
        <taxon>Aves</taxon>
        <taxon>Neognathae</taxon>
        <taxon>Neoaves</taxon>
        <taxon>Telluraves</taxon>
        <taxon>Australaves</taxon>
        <taxon>Passeriformes</taxon>
        <taxon>Passeroidea</taxon>
        <taxon>Passeridae</taxon>
        <taxon>Chloebia</taxon>
    </lineage>
</organism>
<feature type="non-terminal residue" evidence="3">
    <location>
        <position position="1"/>
    </location>
</feature>
<keyword evidence="2" id="KW-0812">Transmembrane</keyword>
<gene>
    <name evidence="3" type="ORF">DV515_00011009</name>
</gene>
<comment type="caution">
    <text evidence="3">The sequence shown here is derived from an EMBL/GenBank/DDBJ whole genome shotgun (WGS) entry which is preliminary data.</text>
</comment>
<name>A0A3L8S7D9_CHLGU</name>
<proteinExistence type="predicted"/>
<evidence type="ECO:0000256" key="1">
    <source>
        <dbReference type="SAM" id="MobiDB-lite"/>
    </source>
</evidence>
<reference evidence="3 4" key="1">
    <citation type="journal article" date="2018" name="Proc. R. Soc. B">
        <title>A non-coding region near Follistatin controls head colour polymorphism in the Gouldian finch.</title>
        <authorList>
            <person name="Toomey M.B."/>
            <person name="Marques C.I."/>
            <person name="Andrade P."/>
            <person name="Araujo P.M."/>
            <person name="Sabatino S."/>
            <person name="Gazda M.A."/>
            <person name="Afonso S."/>
            <person name="Lopes R.J."/>
            <person name="Corbo J.C."/>
            <person name="Carneiro M."/>
        </authorList>
    </citation>
    <scope>NUCLEOTIDE SEQUENCE [LARGE SCALE GENOMIC DNA]</scope>
    <source>
        <strain evidence="3">Red01</strain>
        <tissue evidence="3">Muscle</tissue>
    </source>
</reference>
<sequence length="126" mass="13512">EETEEEPAPLPARIIVVILSPLLLLLLRGGGGGPAAAAPLRREGGGFLSPLSDSRWIQTPICSAPFPARSGLAEEDGSCRAAGRPRPGGGRRPAGQRLYSSSGIRKAKRLLSDRPQPEKSRRRRRK</sequence>
<accession>A0A3L8S7D9</accession>
<feature type="region of interest" description="Disordered" evidence="1">
    <location>
        <begin position="68"/>
        <end position="126"/>
    </location>
</feature>
<feature type="compositionally biased region" description="Basic and acidic residues" evidence="1">
    <location>
        <begin position="110"/>
        <end position="119"/>
    </location>
</feature>
<keyword evidence="2" id="KW-1133">Transmembrane helix</keyword>
<keyword evidence="4" id="KW-1185">Reference proteome</keyword>
<keyword evidence="2" id="KW-0472">Membrane</keyword>
<evidence type="ECO:0000313" key="3">
    <source>
        <dbReference type="EMBL" id="RLV98171.1"/>
    </source>
</evidence>
<feature type="transmembrane region" description="Helical" evidence="2">
    <location>
        <begin position="12"/>
        <end position="31"/>
    </location>
</feature>
<evidence type="ECO:0000256" key="2">
    <source>
        <dbReference type="SAM" id="Phobius"/>
    </source>
</evidence>
<dbReference type="EMBL" id="QUSF01000044">
    <property type="protein sequence ID" value="RLV98171.1"/>
    <property type="molecule type" value="Genomic_DNA"/>
</dbReference>
<dbReference type="Proteomes" id="UP000276834">
    <property type="component" value="Unassembled WGS sequence"/>
</dbReference>
<dbReference type="AlphaFoldDB" id="A0A3L8S7D9"/>
<protein>
    <submittedName>
        <fullName evidence="3">Uncharacterized protein</fullName>
    </submittedName>
</protein>